<evidence type="ECO:0000256" key="1">
    <source>
        <dbReference type="ARBA" id="ARBA00004651"/>
    </source>
</evidence>
<dbReference type="AlphaFoldDB" id="A0A974S3P8"/>
<dbReference type="EMBL" id="CP061035">
    <property type="protein sequence ID" value="QQV76752.1"/>
    <property type="molecule type" value="Genomic_DNA"/>
</dbReference>
<dbReference type="RefSeq" id="WP_202092487.1">
    <property type="nucleotide sequence ID" value="NZ_CP061035.1"/>
</dbReference>
<dbReference type="GO" id="GO:0006813">
    <property type="term" value="P:potassium ion transport"/>
    <property type="evidence" value="ECO:0007669"/>
    <property type="project" value="InterPro"/>
</dbReference>
<keyword evidence="2" id="KW-1133">Transmembrane helix</keyword>
<feature type="transmembrane region" description="Helical" evidence="2">
    <location>
        <begin position="21"/>
        <end position="44"/>
    </location>
</feature>
<keyword evidence="4" id="KW-0813">Transport</keyword>
<dbReference type="PROSITE" id="PS51201">
    <property type="entry name" value="RCK_N"/>
    <property type="match status" value="1"/>
</dbReference>
<sequence length="345" mass="37482">MDRRSQRRSFNLRRKGQTPAWLRLFWRVALAAALVAVALTGHWLDRDGLRDNYDGAISFLDVLYFTVITVTTVGYGDIVPVTTHARMFDTFVVTPVRLFVWLIFLGTAYDFVFKRVWEKWRMKVIQRNLHNHVVVAGYGTSGAQAVDELIKRGAVPETIVVIDDHASALEIAETHGVTVMEGDATRNAVLEAAQVDRASAVIVAAGRDDTSILIVLTARGLAATVPVSVVIKSQDNEAIARQAGADTVINPTSLAGVLLAGSTHGAHIASYISDLAGASGEVALRERPVAADEIGHPLAQIRTGLGHRIYRGNTSFCFWDPEAQQLQAGDIIVEVVRQNGVANLP</sequence>
<keyword evidence="4" id="KW-0407">Ion channel</keyword>
<evidence type="ECO:0000313" key="5">
    <source>
        <dbReference type="Proteomes" id="UP000595894"/>
    </source>
</evidence>
<evidence type="ECO:0000259" key="3">
    <source>
        <dbReference type="PROSITE" id="PS51201"/>
    </source>
</evidence>
<comment type="subcellular location">
    <subcellularLocation>
        <location evidence="1">Cell membrane</location>
        <topology evidence="1">Multi-pass membrane protein</topology>
    </subcellularLocation>
</comment>
<accession>A0A974S3P8</accession>
<dbReference type="PANTHER" id="PTHR43833">
    <property type="entry name" value="POTASSIUM CHANNEL PROTEIN 2-RELATED-RELATED"/>
    <property type="match status" value="1"/>
</dbReference>
<keyword evidence="4" id="KW-0406">Ion transport</keyword>
<dbReference type="GO" id="GO:0005886">
    <property type="term" value="C:plasma membrane"/>
    <property type="evidence" value="ECO:0007669"/>
    <property type="project" value="UniProtKB-SubCell"/>
</dbReference>
<dbReference type="InterPro" id="IPR036291">
    <property type="entry name" value="NAD(P)-bd_dom_sf"/>
</dbReference>
<dbReference type="Proteomes" id="UP000595894">
    <property type="component" value="Chromosome"/>
</dbReference>
<name>A0A974S3P8_9SPHN</name>
<dbReference type="Gene3D" id="1.10.287.70">
    <property type="match status" value="1"/>
</dbReference>
<gene>
    <name evidence="4" type="ORF">H5J25_15235</name>
</gene>
<dbReference type="SUPFAM" id="SSF81324">
    <property type="entry name" value="Voltage-gated potassium channels"/>
    <property type="match status" value="1"/>
</dbReference>
<dbReference type="Gene3D" id="3.40.50.720">
    <property type="entry name" value="NAD(P)-binding Rossmann-like Domain"/>
    <property type="match status" value="1"/>
</dbReference>
<feature type="domain" description="RCK N-terminal" evidence="3">
    <location>
        <begin position="130"/>
        <end position="249"/>
    </location>
</feature>
<dbReference type="InterPro" id="IPR050721">
    <property type="entry name" value="Trk_Ktr_HKT_K-transport"/>
</dbReference>
<dbReference type="InterPro" id="IPR003148">
    <property type="entry name" value="RCK_N"/>
</dbReference>
<proteinExistence type="predicted"/>
<protein>
    <submittedName>
        <fullName evidence="4">Potassium channel protein</fullName>
    </submittedName>
</protein>
<evidence type="ECO:0000256" key="2">
    <source>
        <dbReference type="SAM" id="Phobius"/>
    </source>
</evidence>
<dbReference type="SUPFAM" id="SSF51735">
    <property type="entry name" value="NAD(P)-binding Rossmann-fold domains"/>
    <property type="match status" value="1"/>
</dbReference>
<dbReference type="Pfam" id="PF07885">
    <property type="entry name" value="Ion_trans_2"/>
    <property type="match status" value="1"/>
</dbReference>
<dbReference type="Pfam" id="PF02254">
    <property type="entry name" value="TrkA_N"/>
    <property type="match status" value="1"/>
</dbReference>
<reference evidence="5" key="1">
    <citation type="submission" date="2020-09" db="EMBL/GenBank/DDBJ databases">
        <title>Sphingomonas sp., a new species isolated from pork steak.</title>
        <authorList>
            <person name="Heidler von Heilborn D."/>
        </authorList>
    </citation>
    <scope>NUCLEOTIDE SEQUENCE [LARGE SCALE GENOMIC DNA]</scope>
</reference>
<dbReference type="InterPro" id="IPR013099">
    <property type="entry name" value="K_chnl_dom"/>
</dbReference>
<keyword evidence="2" id="KW-0812">Transmembrane</keyword>
<evidence type="ECO:0000313" key="4">
    <source>
        <dbReference type="EMBL" id="QQV76752.1"/>
    </source>
</evidence>
<dbReference type="GO" id="GO:0034220">
    <property type="term" value="P:monoatomic ion transmembrane transport"/>
    <property type="evidence" value="ECO:0007669"/>
    <property type="project" value="UniProtKB-KW"/>
</dbReference>
<dbReference type="KEGG" id="sari:H5J25_15235"/>
<feature type="transmembrane region" description="Helical" evidence="2">
    <location>
        <begin position="98"/>
        <end position="117"/>
    </location>
</feature>
<dbReference type="PANTHER" id="PTHR43833:SF9">
    <property type="entry name" value="POTASSIUM CHANNEL PROTEIN YUGO-RELATED"/>
    <property type="match status" value="1"/>
</dbReference>
<keyword evidence="5" id="KW-1185">Reference proteome</keyword>
<organism evidence="4 5">
    <name type="scientific">Sphingomonas aliaeris</name>
    <dbReference type="NCBI Taxonomy" id="2759526"/>
    <lineage>
        <taxon>Bacteria</taxon>
        <taxon>Pseudomonadati</taxon>
        <taxon>Pseudomonadota</taxon>
        <taxon>Alphaproteobacteria</taxon>
        <taxon>Sphingomonadales</taxon>
        <taxon>Sphingomonadaceae</taxon>
        <taxon>Sphingomonas</taxon>
    </lineage>
</organism>
<keyword evidence="2" id="KW-0472">Membrane</keyword>